<evidence type="ECO:0000313" key="1">
    <source>
        <dbReference type="EMBL" id="CAK9160318.1"/>
    </source>
</evidence>
<dbReference type="EMBL" id="CAUOFW020003502">
    <property type="protein sequence ID" value="CAK9160318.1"/>
    <property type="molecule type" value="Genomic_DNA"/>
</dbReference>
<organism evidence="1 2">
    <name type="scientific">Ilex paraguariensis</name>
    <name type="common">yerba mate</name>
    <dbReference type="NCBI Taxonomy" id="185542"/>
    <lineage>
        <taxon>Eukaryota</taxon>
        <taxon>Viridiplantae</taxon>
        <taxon>Streptophyta</taxon>
        <taxon>Embryophyta</taxon>
        <taxon>Tracheophyta</taxon>
        <taxon>Spermatophyta</taxon>
        <taxon>Magnoliopsida</taxon>
        <taxon>eudicotyledons</taxon>
        <taxon>Gunneridae</taxon>
        <taxon>Pentapetalae</taxon>
        <taxon>asterids</taxon>
        <taxon>campanulids</taxon>
        <taxon>Aquifoliales</taxon>
        <taxon>Aquifoliaceae</taxon>
        <taxon>Ilex</taxon>
    </lineage>
</organism>
<evidence type="ECO:0000313" key="2">
    <source>
        <dbReference type="Proteomes" id="UP001642360"/>
    </source>
</evidence>
<dbReference type="Proteomes" id="UP001642360">
    <property type="component" value="Unassembled WGS sequence"/>
</dbReference>
<dbReference type="AlphaFoldDB" id="A0ABC8SZL9"/>
<gene>
    <name evidence="1" type="ORF">ILEXP_LOCUS29073</name>
</gene>
<accession>A0ABC8SZL9</accession>
<proteinExistence type="predicted"/>
<reference evidence="1 2" key="1">
    <citation type="submission" date="2024-02" db="EMBL/GenBank/DDBJ databases">
        <authorList>
            <person name="Vignale AGUSTIN F."/>
            <person name="Sosa J E."/>
            <person name="Modenutti C."/>
        </authorList>
    </citation>
    <scope>NUCLEOTIDE SEQUENCE [LARGE SCALE GENOMIC DNA]</scope>
</reference>
<keyword evidence="2" id="KW-1185">Reference proteome</keyword>
<sequence length="138" mass="15727">MGYVILGADWTESTCVASHKPEVTWCGVLKQEVIYQHYYLLLDDRYKGEGQRDPTRGAMDPVSNPQPGEESFLLLLIGRTNKFLKLQVKDQGEGEVAPKPMYAAVTRIAEQLAQFFKWYAGQLQVLPNTETRSREYLV</sequence>
<name>A0ABC8SZL9_9AQUA</name>
<protein>
    <submittedName>
        <fullName evidence="1">Uncharacterized protein</fullName>
    </submittedName>
</protein>
<comment type="caution">
    <text evidence="1">The sequence shown here is derived from an EMBL/GenBank/DDBJ whole genome shotgun (WGS) entry which is preliminary data.</text>
</comment>